<dbReference type="Pfam" id="PF07883">
    <property type="entry name" value="Cupin_2"/>
    <property type="match status" value="1"/>
</dbReference>
<dbReference type="SUPFAM" id="SSF51182">
    <property type="entry name" value="RmlC-like cupins"/>
    <property type="match status" value="1"/>
</dbReference>
<evidence type="ECO:0000313" key="3">
    <source>
        <dbReference type="Proteomes" id="UP000199550"/>
    </source>
</evidence>
<organism evidence="2 3">
    <name type="scientific">Loktanella salsilacus</name>
    <dbReference type="NCBI Taxonomy" id="195913"/>
    <lineage>
        <taxon>Bacteria</taxon>
        <taxon>Pseudomonadati</taxon>
        <taxon>Pseudomonadota</taxon>
        <taxon>Alphaproteobacteria</taxon>
        <taxon>Rhodobacterales</taxon>
        <taxon>Roseobacteraceae</taxon>
        <taxon>Loktanella</taxon>
    </lineage>
</organism>
<dbReference type="CDD" id="cd02233">
    <property type="entry name" value="cupin_HNL-like"/>
    <property type="match status" value="1"/>
</dbReference>
<sequence>MKITAAADLIVKPASADWFTGDVTMSPLFHDEAPSHAAGARVTFQPGARTNWHTHPLGQILIVTEGEGRVQREGGPVQVIRAGDVVRFDPGERHWHGAAPGLAMTHIAIHEAVDGSAVTWAEPVAEADYLS</sequence>
<dbReference type="Gene3D" id="2.60.120.10">
    <property type="entry name" value="Jelly Rolls"/>
    <property type="match status" value="1"/>
</dbReference>
<keyword evidence="3" id="KW-1185">Reference proteome</keyword>
<evidence type="ECO:0000313" key="2">
    <source>
        <dbReference type="EMBL" id="SFL05782.1"/>
    </source>
</evidence>
<dbReference type="PANTHER" id="PTHR43698:SF1">
    <property type="entry name" value="BLL4564 PROTEIN"/>
    <property type="match status" value="1"/>
</dbReference>
<dbReference type="OrthoDB" id="7507676at2"/>
<evidence type="ECO:0000259" key="1">
    <source>
        <dbReference type="Pfam" id="PF07883"/>
    </source>
</evidence>
<dbReference type="PANTHER" id="PTHR43698">
    <property type="entry name" value="RIBD C-TERMINAL DOMAIN CONTAINING PROTEIN"/>
    <property type="match status" value="1"/>
</dbReference>
<feature type="domain" description="Cupin type-2" evidence="1">
    <location>
        <begin position="41"/>
        <end position="98"/>
    </location>
</feature>
<protein>
    <submittedName>
        <fullName evidence="2">Cupin domain protein</fullName>
    </submittedName>
</protein>
<proteinExistence type="predicted"/>
<reference evidence="3" key="1">
    <citation type="submission" date="2016-10" db="EMBL/GenBank/DDBJ databases">
        <authorList>
            <person name="Varghese N."/>
            <person name="Submissions S."/>
        </authorList>
    </citation>
    <scope>NUCLEOTIDE SEQUENCE [LARGE SCALE GENOMIC DNA]</scope>
    <source>
        <strain evidence="3">DSM 16199</strain>
    </source>
</reference>
<dbReference type="AlphaFoldDB" id="A0A1I4EJ62"/>
<dbReference type="InterPro" id="IPR014710">
    <property type="entry name" value="RmlC-like_jellyroll"/>
</dbReference>
<dbReference type="STRING" id="195913.SAMN04488004_1078"/>
<dbReference type="RefSeq" id="WP_090188287.1">
    <property type="nucleotide sequence ID" value="NZ_FOTF01000007.1"/>
</dbReference>
<name>A0A1I4EJ62_9RHOB</name>
<accession>A0A1I4EJ62</accession>
<dbReference type="InterPro" id="IPR011051">
    <property type="entry name" value="RmlC_Cupin_sf"/>
</dbReference>
<dbReference type="InterPro" id="IPR013096">
    <property type="entry name" value="Cupin_2"/>
</dbReference>
<gene>
    <name evidence="2" type="ORF">SAMN04488004_1078</name>
</gene>
<dbReference type="EMBL" id="FOTF01000007">
    <property type="protein sequence ID" value="SFL05782.1"/>
    <property type="molecule type" value="Genomic_DNA"/>
</dbReference>
<dbReference type="InterPro" id="IPR047263">
    <property type="entry name" value="HNL-like_cupin"/>
</dbReference>
<dbReference type="Proteomes" id="UP000199550">
    <property type="component" value="Unassembled WGS sequence"/>
</dbReference>